<dbReference type="Proteomes" id="UP000004968">
    <property type="component" value="Unassembled WGS sequence"/>
</dbReference>
<feature type="non-terminal residue" evidence="7">
    <location>
        <position position="464"/>
    </location>
</feature>
<proteinExistence type="predicted"/>
<reference evidence="7 8" key="1">
    <citation type="submission" date="2010-01" db="EMBL/GenBank/DDBJ databases">
        <authorList>
            <person name="Weinstock G."/>
            <person name="Sodergren E."/>
            <person name="Clifton S."/>
            <person name="Fulton L."/>
            <person name="Fulton B."/>
            <person name="Courtney L."/>
            <person name="Fronick C."/>
            <person name="Harrison M."/>
            <person name="Strong C."/>
            <person name="Farmer C."/>
            <person name="Delahaunty K."/>
            <person name="Markovic C."/>
            <person name="Hall O."/>
            <person name="Minx P."/>
            <person name="Tomlinson C."/>
            <person name="Mitreva M."/>
            <person name="Nelson J."/>
            <person name="Hou S."/>
            <person name="Wollam A."/>
            <person name="Pepin K.H."/>
            <person name="Johnson M."/>
            <person name="Bhonagiri V."/>
            <person name="Nash W.E."/>
            <person name="Warren W."/>
            <person name="Chinwalla A."/>
            <person name="Mardis E.R."/>
            <person name="Wilson R.K."/>
        </authorList>
    </citation>
    <scope>NUCLEOTIDE SEQUENCE [LARGE SCALE GENOMIC DNA]</scope>
    <source>
        <strain evidence="7 8">DSM 13479</strain>
    </source>
</reference>
<dbReference type="PROSITE" id="PS51257">
    <property type="entry name" value="PROKAR_LIPOPROTEIN"/>
    <property type="match status" value="1"/>
</dbReference>
<evidence type="ECO:0000256" key="2">
    <source>
        <dbReference type="ARBA" id="ARBA00022729"/>
    </source>
</evidence>
<dbReference type="PANTHER" id="PTHR43649:SF33">
    <property type="entry name" value="POLYGALACTURONAN_RHAMNOGALACTURONAN-BINDING PROTEIN YTCQ"/>
    <property type="match status" value="1"/>
</dbReference>
<keyword evidence="1" id="KW-1003">Cell membrane</keyword>
<dbReference type="EMBL" id="ACIO01000698">
    <property type="protein sequence ID" value="EFC95672.1"/>
    <property type="molecule type" value="Genomic_DNA"/>
</dbReference>
<evidence type="ECO:0000256" key="5">
    <source>
        <dbReference type="ARBA" id="ARBA00023288"/>
    </source>
</evidence>
<organism evidence="7 8">
    <name type="scientific">Hungatella hathewayi DSM 13479</name>
    <dbReference type="NCBI Taxonomy" id="566550"/>
    <lineage>
        <taxon>Bacteria</taxon>
        <taxon>Bacillati</taxon>
        <taxon>Bacillota</taxon>
        <taxon>Clostridia</taxon>
        <taxon>Lachnospirales</taxon>
        <taxon>Lachnospiraceae</taxon>
        <taxon>Hungatella</taxon>
    </lineage>
</organism>
<dbReference type="AlphaFoldDB" id="D3AR80"/>
<sequence>MKLRKVTALMLAAAMAVSVLSGCSFKTKMEETAADAGQPGASGKEPITIEFMLLNNQSGDGERFVLKKIVKDKFNIDLNLVLNTKDAYEEKLNLLIASNELPDLISPVSGEIGKDIGPKGALVAIDEHFDKMPNFKKKIMEDKNVYASVVAADGHIYNMPRFSKQQQFKSVPLLRTDLVKAVGKEMPKNFKELIDVLEAVKEKYPDTIGMISRNKMNCLWSFGIHYNTNQSVFYDKNQDKWVYGPLNSGFKEMIGDFHEMWAKGLMDKEFFTSSTQQWEEKILSNKGVFTLDYATRALTETEAYKKLHPEDTEFQFQPIMPLVTDSNPEPTLNIAEQIGIWTSFGVSSDSKHIDRILEMIDWMYSDEAATLVQWGVEGEDYNIVDNMKKYVPSLKASYNPEGTIDPETELGLNHNRIMRIENADGFEPYVEGYSEMIDAYKKNVHLFENNYRINLTFTDDEMEE</sequence>
<evidence type="ECO:0000256" key="6">
    <source>
        <dbReference type="SAM" id="SignalP"/>
    </source>
</evidence>
<dbReference type="InterPro" id="IPR006059">
    <property type="entry name" value="SBP"/>
</dbReference>
<dbReference type="PANTHER" id="PTHR43649">
    <property type="entry name" value="ARABINOSE-BINDING PROTEIN-RELATED"/>
    <property type="match status" value="1"/>
</dbReference>
<feature type="chain" id="PRO_5038717659" evidence="6">
    <location>
        <begin position="22"/>
        <end position="464"/>
    </location>
</feature>
<protein>
    <submittedName>
        <fullName evidence="7">ABC transporter, solute-binding protein</fullName>
    </submittedName>
</protein>
<evidence type="ECO:0000313" key="8">
    <source>
        <dbReference type="Proteomes" id="UP000004968"/>
    </source>
</evidence>
<evidence type="ECO:0000256" key="1">
    <source>
        <dbReference type="ARBA" id="ARBA00022475"/>
    </source>
</evidence>
<dbReference type="RefSeq" id="WP_006776550.1">
    <property type="nucleotide sequence ID" value="NZ_GG667808.1"/>
</dbReference>
<keyword evidence="2 6" id="KW-0732">Signal</keyword>
<dbReference type="InterPro" id="IPR050490">
    <property type="entry name" value="Bact_solute-bd_prot1"/>
</dbReference>
<comment type="caution">
    <text evidence="7">The sequence shown here is derived from an EMBL/GenBank/DDBJ whole genome shotgun (WGS) entry which is preliminary data.</text>
</comment>
<dbReference type="HOGENOM" id="CLU_589922_0_0_9"/>
<feature type="signal peptide" evidence="6">
    <location>
        <begin position="1"/>
        <end position="21"/>
    </location>
</feature>
<name>D3AR80_9FIRM</name>
<accession>D3AR80</accession>
<keyword evidence="4" id="KW-0564">Palmitate</keyword>
<dbReference type="Gene3D" id="3.40.190.10">
    <property type="entry name" value="Periplasmic binding protein-like II"/>
    <property type="match status" value="2"/>
</dbReference>
<evidence type="ECO:0000256" key="3">
    <source>
        <dbReference type="ARBA" id="ARBA00023136"/>
    </source>
</evidence>
<keyword evidence="3" id="KW-0472">Membrane</keyword>
<evidence type="ECO:0000256" key="4">
    <source>
        <dbReference type="ARBA" id="ARBA00023139"/>
    </source>
</evidence>
<dbReference type="Pfam" id="PF01547">
    <property type="entry name" value="SBP_bac_1"/>
    <property type="match status" value="1"/>
</dbReference>
<keyword evidence="5" id="KW-0449">Lipoprotein</keyword>
<dbReference type="SUPFAM" id="SSF53850">
    <property type="entry name" value="Periplasmic binding protein-like II"/>
    <property type="match status" value="1"/>
</dbReference>
<gene>
    <name evidence="7" type="ORF">CLOSTHATH_06136</name>
</gene>
<evidence type="ECO:0000313" key="7">
    <source>
        <dbReference type="EMBL" id="EFC95672.1"/>
    </source>
</evidence>